<sequence>MKFDYEVLIIGGGPAGLSAGMSLGRMSRTALVCDDSRPRNAPSSHLNNFPTRDGIHPAEWRKMVRKDLEKYKSIQFFEGSVLSVEKSDLGFVATFLSGEIFHFRKVILAYGVEDKPLPVPGFQELWGKSIFHCPYCHGFEIRGSRLGLISNNELTFHMLPLVNDLASDLILFTNGKAFFGEEEKGLLKRNRVKLIEEKISGFLYEGERLKAVSLENGEVVKREAVFFHPTFPFALKSRIGETLGCEKNQFGFYKVNERGATSVEGVFACGDNVSPAHSVLLASASGATAGAGVVSALLGEEFTKNLAE</sequence>
<keyword evidence="1" id="KW-0285">Flavoprotein</keyword>
<dbReference type="Proteomes" id="UP000265798">
    <property type="component" value="Unassembled WGS sequence"/>
</dbReference>
<evidence type="ECO:0000256" key="2">
    <source>
        <dbReference type="ARBA" id="ARBA00023002"/>
    </source>
</evidence>
<dbReference type="SUPFAM" id="SSF51905">
    <property type="entry name" value="FAD/NAD(P)-binding domain"/>
    <property type="match status" value="1"/>
</dbReference>
<feature type="domain" description="FAD/NAD(P)-binding" evidence="3">
    <location>
        <begin position="5"/>
        <end position="139"/>
    </location>
</feature>
<evidence type="ECO:0000259" key="3">
    <source>
        <dbReference type="Pfam" id="PF07992"/>
    </source>
</evidence>
<dbReference type="InterPro" id="IPR050097">
    <property type="entry name" value="Ferredoxin-NADP_redctase_2"/>
</dbReference>
<dbReference type="GO" id="GO:0016491">
    <property type="term" value="F:oxidoreductase activity"/>
    <property type="evidence" value="ECO:0007669"/>
    <property type="project" value="UniProtKB-KW"/>
</dbReference>
<evidence type="ECO:0000313" key="4">
    <source>
        <dbReference type="EMBL" id="RHX89364.1"/>
    </source>
</evidence>
<dbReference type="Gene3D" id="3.50.50.60">
    <property type="entry name" value="FAD/NAD(P)-binding domain"/>
    <property type="match status" value="2"/>
</dbReference>
<protein>
    <submittedName>
        <fullName evidence="4">NAD(P)/FAD-dependent oxidoreductase</fullName>
    </submittedName>
</protein>
<proteinExistence type="predicted"/>
<dbReference type="RefSeq" id="WP_118969523.1">
    <property type="nucleotide sequence ID" value="NZ_QHCT01000004.1"/>
</dbReference>
<dbReference type="EMBL" id="QHCT01000004">
    <property type="protein sequence ID" value="RHX89364.1"/>
    <property type="molecule type" value="Genomic_DNA"/>
</dbReference>
<evidence type="ECO:0000313" key="5">
    <source>
        <dbReference type="Proteomes" id="UP000265798"/>
    </source>
</evidence>
<dbReference type="Pfam" id="PF07992">
    <property type="entry name" value="Pyr_redox_2"/>
    <property type="match status" value="1"/>
</dbReference>
<dbReference type="OrthoDB" id="9806179at2"/>
<evidence type="ECO:0000256" key="1">
    <source>
        <dbReference type="ARBA" id="ARBA00022630"/>
    </source>
</evidence>
<dbReference type="PRINTS" id="PR00368">
    <property type="entry name" value="FADPNR"/>
</dbReference>
<dbReference type="InterPro" id="IPR036188">
    <property type="entry name" value="FAD/NAD-bd_sf"/>
</dbReference>
<comment type="caution">
    <text evidence="4">The sequence shown here is derived from an EMBL/GenBank/DDBJ whole genome shotgun (WGS) entry which is preliminary data.</text>
</comment>
<organism evidence="4 5">
    <name type="scientific">Leptospira stimsonii</name>
    <dbReference type="NCBI Taxonomy" id="2202203"/>
    <lineage>
        <taxon>Bacteria</taxon>
        <taxon>Pseudomonadati</taxon>
        <taxon>Spirochaetota</taxon>
        <taxon>Spirochaetia</taxon>
        <taxon>Leptospirales</taxon>
        <taxon>Leptospiraceae</taxon>
        <taxon>Leptospira</taxon>
    </lineage>
</organism>
<name>A0A396Z6P0_9LEPT</name>
<dbReference type="AlphaFoldDB" id="A0A396Z6P0"/>
<accession>A0A396Z6P0</accession>
<gene>
    <name evidence="4" type="ORF">DLM75_16150</name>
</gene>
<reference evidence="5" key="1">
    <citation type="submission" date="2018-05" db="EMBL/GenBank/DDBJ databases">
        <title>Leptospira yasudae sp. nov. and Leptospira stimsonii sp. nov., two pathogenic species of the genus Leptospira isolated from environmental sources.</title>
        <authorList>
            <person name="Casanovas-Massana A."/>
            <person name="Hamond C."/>
            <person name="Santos L.A."/>
            <person name="Hacker K.P."/>
            <person name="Balassiano I."/>
            <person name="Medeiros M.A."/>
            <person name="Reis M.G."/>
            <person name="Ko A.I."/>
            <person name="Wunder E.A."/>
        </authorList>
    </citation>
    <scope>NUCLEOTIDE SEQUENCE [LARGE SCALE GENOMIC DNA]</scope>
    <source>
        <strain evidence="5">Yale</strain>
    </source>
</reference>
<dbReference type="PANTHER" id="PTHR48105">
    <property type="entry name" value="THIOREDOXIN REDUCTASE 1-RELATED-RELATED"/>
    <property type="match status" value="1"/>
</dbReference>
<keyword evidence="2" id="KW-0560">Oxidoreductase</keyword>
<dbReference type="PRINTS" id="PR00469">
    <property type="entry name" value="PNDRDTASEII"/>
</dbReference>
<dbReference type="InterPro" id="IPR023753">
    <property type="entry name" value="FAD/NAD-binding_dom"/>
</dbReference>